<dbReference type="InterPro" id="IPR001245">
    <property type="entry name" value="Ser-Thr/Tyr_kinase_cat_dom"/>
</dbReference>
<evidence type="ECO:0000313" key="21">
    <source>
        <dbReference type="Proteomes" id="UP001085076"/>
    </source>
</evidence>
<evidence type="ECO:0000256" key="17">
    <source>
        <dbReference type="SAM" id="Phobius"/>
    </source>
</evidence>
<evidence type="ECO:0000256" key="7">
    <source>
        <dbReference type="ARBA" id="ARBA00022777"/>
    </source>
</evidence>
<sequence length="872" mass="96541">MASLLFLPPIKLFSSLFVFVAAFIILLVHPANAGTLTFTSLSSNCTGGNFTENSNFSTNLKSLLSNFKSKSSFSNSSYENSGTAYGLYFCTGDLSQENCQACIQTAIKDITKSCPSSKQGIIWYDYCELRYSDTNFFGVPDTNGFPMINPFENTSSSRPIEVVSQLVNEAPTLKPLMFSYRAFPPERLYALAQCSPDLTRKGCSDCLSTIFSYIEACCTMRKGWRYLAASCWIRYEATPFLQNLDGTYIEVTQSNCPNKETLSNGRNLKNILSELTANTPAKAGFYNTSEGEKTDKLYGLALCRGDLAPEGDSCKNCLNKASSSIVEDCPNKAQAIEWYESCFIRYSNQSFFGIVDADGRSMCGTEQSNQAAANVTEAMAWRLMGDAVNSTVFLGVGKVEINSSLSSYAMLQCTRDLSRAGCADCLQRGMDKVLKDCATTKGWRYLSGSCTLRYESFPFFDTSVIPATSSTTPPQQGGVARKKSSHVSVVAIVIPILAVILLASSCSYACWRLRRKHVRKRARLGEYGNLNSKELPYMDLATILAATNNFAVENKLGEGGFGPVYKGVLNNGTEIAVKRLSTTSKQGATEFENEVKLIAKLQHRNLVRMLGWCVEREEKLLIYEYLPNNSLDALLFDHEKRAHLDWNVRLQIIGGIARGLLYLHEDSLLKVIHRDLKASNVLLDNKMTPKISDFGLAKIFGGDENEANTNRVVGTYGYMAPEYAMAGLFSAKSDVFSFGVLMLEVLTGERNGRAHFEEYGQTLIRNMWINWIGGKALELMDPLLGSSYSINDAMKLIKVALLCVQENTEERPTMSMVVHMFRSSDHTVFPNPSQPPTFIMQRNIQPDVSSSSLNSRPTSSTNDVTNSELLPR</sequence>
<dbReference type="PROSITE" id="PS51473">
    <property type="entry name" value="GNK2"/>
    <property type="match status" value="4"/>
</dbReference>
<dbReference type="SMART" id="SM00220">
    <property type="entry name" value="S_TKc"/>
    <property type="match status" value="1"/>
</dbReference>
<feature type="transmembrane region" description="Helical" evidence="17">
    <location>
        <begin position="489"/>
        <end position="511"/>
    </location>
</feature>
<evidence type="ECO:0000256" key="15">
    <source>
        <dbReference type="PIRSR" id="PIRSR000615-3"/>
    </source>
</evidence>
<dbReference type="GO" id="GO:0004674">
    <property type="term" value="F:protein serine/threonine kinase activity"/>
    <property type="evidence" value="ECO:0007669"/>
    <property type="project" value="UniProtKB-KW"/>
</dbReference>
<keyword evidence="15" id="KW-0460">Magnesium</keyword>
<feature type="domain" description="Gnk2-homologous" evidence="19">
    <location>
        <begin position="244"/>
        <end position="351"/>
    </location>
</feature>
<feature type="region of interest" description="Disordered" evidence="16">
    <location>
        <begin position="847"/>
        <end position="872"/>
    </location>
</feature>
<keyword evidence="8" id="KW-0067">ATP-binding</keyword>
<feature type="domain" description="Gnk2-homologous" evidence="19">
    <location>
        <begin position="38"/>
        <end position="136"/>
    </location>
</feature>
<accession>A0A9D5CE15</accession>
<dbReference type="GO" id="GO:0046872">
    <property type="term" value="F:metal ion binding"/>
    <property type="evidence" value="ECO:0007669"/>
    <property type="project" value="UniProtKB-KW"/>
</dbReference>
<dbReference type="CDD" id="cd23509">
    <property type="entry name" value="Gnk2-like"/>
    <property type="match status" value="4"/>
</dbReference>
<evidence type="ECO:0000259" key="19">
    <source>
        <dbReference type="PROSITE" id="PS51473"/>
    </source>
</evidence>
<keyword evidence="2" id="KW-0723">Serine/threonine-protein kinase</keyword>
<name>A0A9D5CE15_9LILI</name>
<feature type="domain" description="Gnk2-homologous" evidence="19">
    <location>
        <begin position="141"/>
        <end position="240"/>
    </location>
</feature>
<keyword evidence="17" id="KW-0812">Transmembrane</keyword>
<dbReference type="InterPro" id="IPR002902">
    <property type="entry name" value="GNK2"/>
</dbReference>
<keyword evidence="7" id="KW-0418">Kinase</keyword>
<feature type="binding site" evidence="15">
    <location>
        <position position="680"/>
    </location>
    <ligand>
        <name>Mg(2+)</name>
        <dbReference type="ChEBI" id="CHEBI:18420"/>
    </ligand>
</feature>
<evidence type="ECO:0000259" key="18">
    <source>
        <dbReference type="PROSITE" id="PS50011"/>
    </source>
</evidence>
<evidence type="ECO:0000256" key="14">
    <source>
        <dbReference type="PIRSR" id="PIRSR000615-1"/>
    </source>
</evidence>
<evidence type="ECO:0000256" key="9">
    <source>
        <dbReference type="ARBA" id="ARBA00023157"/>
    </source>
</evidence>
<feature type="compositionally biased region" description="Low complexity" evidence="16">
    <location>
        <begin position="849"/>
        <end position="860"/>
    </location>
</feature>
<dbReference type="PROSITE" id="PS50011">
    <property type="entry name" value="PROTEIN_KINASE_DOM"/>
    <property type="match status" value="1"/>
</dbReference>
<evidence type="ECO:0000256" key="3">
    <source>
        <dbReference type="ARBA" id="ARBA00022679"/>
    </source>
</evidence>
<dbReference type="Gene3D" id="1.10.510.10">
    <property type="entry name" value="Transferase(Phosphotransferase) domain 1"/>
    <property type="match status" value="1"/>
</dbReference>
<dbReference type="EC" id="2.7.11.1" evidence="1"/>
<dbReference type="Gene3D" id="3.30.200.20">
    <property type="entry name" value="Phosphorylase Kinase, domain 1"/>
    <property type="match status" value="1"/>
</dbReference>
<feature type="domain" description="Gnk2-homologous" evidence="19">
    <location>
        <begin position="354"/>
        <end position="459"/>
    </location>
</feature>
<protein>
    <recommendedName>
        <fullName evidence="1">non-specific serine/threonine protein kinase</fullName>
        <ecNumber evidence="1">2.7.11.1</ecNumber>
    </recommendedName>
</protein>
<keyword evidence="5" id="KW-0677">Repeat</keyword>
<dbReference type="Gene3D" id="3.30.430.20">
    <property type="entry name" value="Gnk2 domain, C-X8-C-X2-C motif"/>
    <property type="match status" value="4"/>
</dbReference>
<dbReference type="FunFam" id="3.30.200.20:FF:000195">
    <property type="entry name" value="G-type lectin S-receptor-like serine/threonine-protein kinase"/>
    <property type="match status" value="1"/>
</dbReference>
<proteinExistence type="predicted"/>
<dbReference type="Pfam" id="PF01657">
    <property type="entry name" value="Stress-antifung"/>
    <property type="match status" value="4"/>
</dbReference>
<dbReference type="CDD" id="cd14066">
    <property type="entry name" value="STKc_IRAK"/>
    <property type="match status" value="1"/>
</dbReference>
<feature type="active site" description="Proton acceptor" evidence="14">
    <location>
        <position position="675"/>
    </location>
</feature>
<evidence type="ECO:0000256" key="8">
    <source>
        <dbReference type="ARBA" id="ARBA00022840"/>
    </source>
</evidence>
<dbReference type="Pfam" id="PF07714">
    <property type="entry name" value="PK_Tyr_Ser-Thr"/>
    <property type="match status" value="1"/>
</dbReference>
<gene>
    <name evidence="20" type="ORF">J5N97_019531</name>
</gene>
<comment type="catalytic activity">
    <reaction evidence="13">
        <text>L-seryl-[protein] + ATP = O-phospho-L-seryl-[protein] + ADP + H(+)</text>
        <dbReference type="Rhea" id="RHEA:17989"/>
        <dbReference type="Rhea" id="RHEA-COMP:9863"/>
        <dbReference type="Rhea" id="RHEA-COMP:11604"/>
        <dbReference type="ChEBI" id="CHEBI:15378"/>
        <dbReference type="ChEBI" id="CHEBI:29999"/>
        <dbReference type="ChEBI" id="CHEBI:30616"/>
        <dbReference type="ChEBI" id="CHEBI:83421"/>
        <dbReference type="ChEBI" id="CHEBI:456216"/>
        <dbReference type="EC" id="2.7.11.1"/>
    </reaction>
</comment>
<dbReference type="FunFam" id="1.10.510.10:FF:000467">
    <property type="entry name" value="Liguleless narrow1"/>
    <property type="match status" value="1"/>
</dbReference>
<dbReference type="OrthoDB" id="784387at2759"/>
<dbReference type="Proteomes" id="UP001085076">
    <property type="component" value="Miscellaneous, Linkage group lg05"/>
</dbReference>
<evidence type="ECO:0000256" key="5">
    <source>
        <dbReference type="ARBA" id="ARBA00022737"/>
    </source>
</evidence>
<comment type="catalytic activity">
    <reaction evidence="12">
        <text>L-threonyl-[protein] + ATP = O-phospho-L-threonyl-[protein] + ADP + H(+)</text>
        <dbReference type="Rhea" id="RHEA:46608"/>
        <dbReference type="Rhea" id="RHEA-COMP:11060"/>
        <dbReference type="Rhea" id="RHEA-COMP:11605"/>
        <dbReference type="ChEBI" id="CHEBI:15378"/>
        <dbReference type="ChEBI" id="CHEBI:30013"/>
        <dbReference type="ChEBI" id="CHEBI:30616"/>
        <dbReference type="ChEBI" id="CHEBI:61977"/>
        <dbReference type="ChEBI" id="CHEBI:456216"/>
        <dbReference type="EC" id="2.7.11.1"/>
    </reaction>
</comment>
<evidence type="ECO:0000256" key="6">
    <source>
        <dbReference type="ARBA" id="ARBA00022741"/>
    </source>
</evidence>
<keyword evidence="10" id="KW-0675">Receptor</keyword>
<dbReference type="InterPro" id="IPR011009">
    <property type="entry name" value="Kinase-like_dom_sf"/>
</dbReference>
<organism evidence="20 21">
    <name type="scientific">Dioscorea zingiberensis</name>
    <dbReference type="NCBI Taxonomy" id="325984"/>
    <lineage>
        <taxon>Eukaryota</taxon>
        <taxon>Viridiplantae</taxon>
        <taxon>Streptophyta</taxon>
        <taxon>Embryophyta</taxon>
        <taxon>Tracheophyta</taxon>
        <taxon>Spermatophyta</taxon>
        <taxon>Magnoliopsida</taxon>
        <taxon>Liliopsida</taxon>
        <taxon>Dioscoreales</taxon>
        <taxon>Dioscoreaceae</taxon>
        <taxon>Dioscorea</taxon>
    </lineage>
</organism>
<dbReference type="InterPro" id="IPR008271">
    <property type="entry name" value="Ser/Thr_kinase_AS"/>
</dbReference>
<keyword evidence="17" id="KW-1133">Transmembrane helix</keyword>
<dbReference type="PANTHER" id="PTHR47973">
    <property type="entry name" value="CYSTEINE-RICH RECEPTOR-LIKE PROTEIN KINASE 3"/>
    <property type="match status" value="1"/>
</dbReference>
<keyword evidence="3" id="KW-0808">Transferase</keyword>
<dbReference type="InterPro" id="IPR038408">
    <property type="entry name" value="GNK2_sf"/>
</dbReference>
<keyword evidence="4" id="KW-0732">Signal</keyword>
<feature type="domain" description="Protein kinase" evidence="18">
    <location>
        <begin position="550"/>
        <end position="829"/>
    </location>
</feature>
<dbReference type="InterPro" id="IPR052059">
    <property type="entry name" value="CR_Ser/Thr_kinase"/>
</dbReference>
<keyword evidence="9" id="KW-1015">Disulfide bond</keyword>
<evidence type="ECO:0000256" key="2">
    <source>
        <dbReference type="ARBA" id="ARBA00022527"/>
    </source>
</evidence>
<evidence type="ECO:0000256" key="16">
    <source>
        <dbReference type="SAM" id="MobiDB-lite"/>
    </source>
</evidence>
<evidence type="ECO:0000256" key="1">
    <source>
        <dbReference type="ARBA" id="ARBA00012513"/>
    </source>
</evidence>
<evidence type="ECO:0000256" key="10">
    <source>
        <dbReference type="ARBA" id="ARBA00023170"/>
    </source>
</evidence>
<evidence type="ECO:0000256" key="13">
    <source>
        <dbReference type="ARBA" id="ARBA00048679"/>
    </source>
</evidence>
<reference evidence="20" key="2">
    <citation type="journal article" date="2022" name="Hortic Res">
        <title>The genome of Dioscorea zingiberensis sheds light on the biosynthesis, origin and evolution of the medicinally important diosgenin saponins.</title>
        <authorList>
            <person name="Li Y."/>
            <person name="Tan C."/>
            <person name="Li Z."/>
            <person name="Guo J."/>
            <person name="Li S."/>
            <person name="Chen X."/>
            <person name="Wang C."/>
            <person name="Dai X."/>
            <person name="Yang H."/>
            <person name="Song W."/>
            <person name="Hou L."/>
            <person name="Xu J."/>
            <person name="Tong Z."/>
            <person name="Xu A."/>
            <person name="Yuan X."/>
            <person name="Wang W."/>
            <person name="Yang Q."/>
            <person name="Chen L."/>
            <person name="Sun Z."/>
            <person name="Wang K."/>
            <person name="Pan B."/>
            <person name="Chen J."/>
            <person name="Bao Y."/>
            <person name="Liu F."/>
            <person name="Qi X."/>
            <person name="Gang D.R."/>
            <person name="Wen J."/>
            <person name="Li J."/>
        </authorList>
    </citation>
    <scope>NUCLEOTIDE SEQUENCE</scope>
    <source>
        <strain evidence="20">Dzin_1.0</strain>
    </source>
</reference>
<evidence type="ECO:0000313" key="20">
    <source>
        <dbReference type="EMBL" id="KAJ0971572.1"/>
    </source>
</evidence>
<keyword evidence="15" id="KW-0479">Metal-binding</keyword>
<dbReference type="InterPro" id="IPR000719">
    <property type="entry name" value="Prot_kinase_dom"/>
</dbReference>
<evidence type="ECO:0000256" key="12">
    <source>
        <dbReference type="ARBA" id="ARBA00047899"/>
    </source>
</evidence>
<dbReference type="EMBL" id="JAGGNH010000005">
    <property type="protein sequence ID" value="KAJ0971572.1"/>
    <property type="molecule type" value="Genomic_DNA"/>
</dbReference>
<comment type="caution">
    <text evidence="20">The sequence shown here is derived from an EMBL/GenBank/DDBJ whole genome shotgun (WGS) entry which is preliminary data.</text>
</comment>
<keyword evidence="11" id="KW-0325">Glycoprotein</keyword>
<evidence type="ECO:0000256" key="11">
    <source>
        <dbReference type="ARBA" id="ARBA00023180"/>
    </source>
</evidence>
<feature type="compositionally biased region" description="Polar residues" evidence="16">
    <location>
        <begin position="861"/>
        <end position="872"/>
    </location>
</feature>
<keyword evidence="21" id="KW-1185">Reference proteome</keyword>
<dbReference type="SUPFAM" id="SSF56112">
    <property type="entry name" value="Protein kinase-like (PK-like)"/>
    <property type="match status" value="1"/>
</dbReference>
<keyword evidence="6" id="KW-0547">Nucleotide-binding</keyword>
<reference evidence="20" key="1">
    <citation type="submission" date="2021-03" db="EMBL/GenBank/DDBJ databases">
        <authorList>
            <person name="Li Z."/>
            <person name="Yang C."/>
        </authorList>
    </citation>
    <scope>NUCLEOTIDE SEQUENCE</scope>
    <source>
        <strain evidence="20">Dzin_1.0</strain>
        <tissue evidence="20">Leaf</tissue>
    </source>
</reference>
<feature type="binding site" evidence="15">
    <location>
        <position position="693"/>
    </location>
    <ligand>
        <name>Mg(2+)</name>
        <dbReference type="ChEBI" id="CHEBI:18420"/>
    </ligand>
</feature>
<evidence type="ECO:0000256" key="4">
    <source>
        <dbReference type="ARBA" id="ARBA00022729"/>
    </source>
</evidence>
<dbReference type="GO" id="GO:0005524">
    <property type="term" value="F:ATP binding"/>
    <property type="evidence" value="ECO:0007669"/>
    <property type="project" value="UniProtKB-KW"/>
</dbReference>
<dbReference type="AlphaFoldDB" id="A0A9D5CE15"/>
<keyword evidence="17" id="KW-0472">Membrane</keyword>
<dbReference type="PROSITE" id="PS00108">
    <property type="entry name" value="PROTEIN_KINASE_ST"/>
    <property type="match status" value="1"/>
</dbReference>